<dbReference type="InterPro" id="IPR044060">
    <property type="entry name" value="Bacterial_rp_domain"/>
</dbReference>
<dbReference type="SUPFAM" id="SSF49478">
    <property type="entry name" value="Cna protein B-type domain"/>
    <property type="match status" value="1"/>
</dbReference>
<dbReference type="CDD" id="cd00198">
    <property type="entry name" value="vWFA"/>
    <property type="match status" value="1"/>
</dbReference>
<dbReference type="InterPro" id="IPR001119">
    <property type="entry name" value="SLH_dom"/>
</dbReference>
<feature type="domain" description="SLH" evidence="4">
    <location>
        <begin position="2108"/>
        <end position="2170"/>
    </location>
</feature>
<dbReference type="Gene3D" id="2.60.40.740">
    <property type="match status" value="1"/>
</dbReference>
<feature type="domain" description="SLH" evidence="4">
    <location>
        <begin position="2171"/>
        <end position="2229"/>
    </location>
</feature>
<sequence length="2338" mass="250072">MNLRNKRMNQICAWLIIATMLIGMLPTSVSAGAPAAQVTGLNNYVVEFSSDPSTAARPSTFGTASDDGRVWADKSISVNGTQFDVTLSALAQEYVRTSSTEVRAQAAADVAMVLDMSGSMTAERVTKMKDAVNKGIETIMAANPRNRIGIYYFGLATGSNVGTLFPLASYSTSATGDQSDAADRYLTSSGQKITRKAGLTQTILGGATTTTTALEVSTSQGTATQTGLYTAINALKADVAGRINSSEDTERVPYVLLFTDGDANRAYPNWYNSPPNGTETSTSTTSGNATISALTILTAAKLKDELKQAYSVLSGGKDVIWFNIAFGLDEGDNLATAMLKPNTLASAATSQTTLKSVYTALTTLTNNAGTDYKKYGVGGTPGYVYADDYIYFVSASNLSKVDDAMGALGALVEAATQEKIIPFEQTSASGEPLNLVVTDVLGNEMELKTVPQMGTATATVKSSLGSVTTYGFTDLDTTVEYDSATRELKWIIPPKELPLITFSDRKAPTPGQYSNPDLLPVQLTYTVGLRDAYASDTSLYSSKYEGDGVATATTRFIPVEDNPYYYKDITKEGSEVVSNRKEIGADIEASVSKISNITDTASDSDAYEWDVTGTDSAFITKLGNNGKITPKLKIEMTPASSSVAAGENVAYQITITNLSSSTISNVIVNDALPSGLTLVSGSMTEGSDSKPTATFPYTISSVPANGSVELTFKAEVESNETVGTEYINNATITSVAGTVLNTPASVSSDKVTVADTFSPSVTLKLDGVDYAGQSVELWKDGESKYSLTASGAIHSASGVTPGTYDIYVNGESTGAQLSGSDASKVIHYYSVSFYDGAQKYDTPAAQTILSGGAAVLPTAPTKVGYTFDQWVTTNGGTTAFDFTTAITSTTNIYAKWTTSANTAYTVNHYQEAVDGTYSAAPTVETLTGTTGDTTSAVAQTFTGFTAEAITQGTIAADGSTVVNVYYKRNLYDITYVIDPSKGTTTDETTPKVRYEAAPTEPNIIDQPGYTFTGWDKTIEPATDNETYTAQFDLTDFTITYNLNGGSVEDANPDTYTVESADITLNNPTRPGYIFDGWTGTGLTEPTTTVTITQGSTDVRNYAANWSPSNTTAYTVNHYQEAVDGSTPAAPALVETLNGTTGDTTSAVAQTVNGFTAETITQGTIAGDGSTVVNVYYKRNLYDISFVIDPTKGTTTDETAPMVRYEAIPTEPVIIDEPGYAFTGWNKTIEPATGNETYTAQFDLTDFSITYNLDGGSVVNANPDTYTVESVDITLNNPTRPGYTFDGWTGTDLTDEPTTTVTIAQGSTGDRNYAANWIANTGIAYTVNHYQEAVDGSTPADPALVETLNGTTGDTTSAVAQTFTGFTAEAITQETIAADGSTVVNVYYKRNLYDISFVIDPIKGTAIGDTMPKVRYEATPTAPFITTVPGYTFTDWDKTLEPATSNETYTAQFDLTDFSITYDLDHGTVNPSNPGTFTIEDEGFTLTNPTRPGYTFAGWTGTGLSEPTFTVAVSKGSTDDRIYTATWIANSSIVMLDDNGGSGGSGSVTAIYDQPMPTAEAPSQAGYTFVGYFDQPSDGTKYYDADMNSVKDWDKTDLSVTLYAVWTEIGKVTIEYAANQTTGGTVSSTYESLNPETGTAVGSAATANPGYRFVEWQDANGDTVSTSAVFVPQKDSDSYAAATYTAVFEAEVYTITYNLDGGTTASSNPTTFTVADDAFTLTNPTKLGYTFAGWTGTGLSEPTLTVTVDKGSTGDRVYNATWQVVSATGNYIVIGTVIDDETPSNNLSGATVELVKGNTQYGETALTDADGKFTIHDVPAGVYDLKITLEEKTAIIAVTIGGATQVVDLGTLVFPYNASSALKLKGSDTPPIVIDNLQPEAVDYLLNDYNNTGFAKVEMTVEKIDESSNDTDQLAAMSKIKSSAQNNNLTIGLYLDMLIEKFYRVTEVVNWNSEGLITRTNGLIKVIVPIPAEVQGKSGYTVYRYHGSAVNVISAVPNADGEYLTLDQSDWTLTLYVKNFSVYAIAYNSPQVQTPSTPSVIVGTTNYAITFNGDGGTPSSTTQSAAAGDLLTKPADPVRTGYIFAGWYKADGSEWNFSTDTVYSDLTLTAKWTVADTNTNTNIPALDKVNHFAYMQGYPDKTFGSQKNMTRAEVTVMFARLLVEKMDVDKTYASQFTDVNPARWYANAIGYMEQFGIITGYADGTFRPDAQITRAEFAAIASRFDELITGEPVTFTDVADNDWARDYISFAASKGWIKGYPDGTFRPGNNITRAEVVSLVNRMLERYADTSYVDNNQDLLNQYVDLTSTHWAYYDIMEATNSHDYDKTSDSETWKSNTK</sequence>
<feature type="signal peptide" evidence="2">
    <location>
        <begin position="1"/>
        <end position="31"/>
    </location>
</feature>
<proteinExistence type="predicted"/>
<dbReference type="PROSITE" id="PS50234">
    <property type="entry name" value="VWFA"/>
    <property type="match status" value="1"/>
</dbReference>
<accession>A0A2V2YS72</accession>
<dbReference type="InterPro" id="IPR013378">
    <property type="entry name" value="InlB-like_B-rpt"/>
</dbReference>
<dbReference type="SUPFAM" id="SSF53300">
    <property type="entry name" value="vWA-like"/>
    <property type="match status" value="1"/>
</dbReference>
<evidence type="ECO:0000256" key="1">
    <source>
        <dbReference type="ARBA" id="ARBA00004196"/>
    </source>
</evidence>
<dbReference type="InterPro" id="IPR036465">
    <property type="entry name" value="vWFA_dom_sf"/>
</dbReference>
<evidence type="ECO:0000259" key="4">
    <source>
        <dbReference type="PROSITE" id="PS51272"/>
    </source>
</evidence>
<comment type="subcellular location">
    <subcellularLocation>
        <location evidence="1">Cell envelope</location>
    </subcellularLocation>
</comment>
<dbReference type="Pfam" id="PF01345">
    <property type="entry name" value="DUF11"/>
    <property type="match status" value="1"/>
</dbReference>
<dbReference type="OrthoDB" id="663332at2"/>
<organism evidence="5 6">
    <name type="scientific">Paenibacillus cellulosilyticus</name>
    <dbReference type="NCBI Taxonomy" id="375489"/>
    <lineage>
        <taxon>Bacteria</taxon>
        <taxon>Bacillati</taxon>
        <taxon>Bacillota</taxon>
        <taxon>Bacilli</taxon>
        <taxon>Bacillales</taxon>
        <taxon>Paenibacillaceae</taxon>
        <taxon>Paenibacillus</taxon>
    </lineage>
</organism>
<dbReference type="InterPro" id="IPR001434">
    <property type="entry name" value="OmcB-like_DUF11"/>
</dbReference>
<dbReference type="InterPro" id="IPR047589">
    <property type="entry name" value="DUF11_rpt"/>
</dbReference>
<dbReference type="RefSeq" id="WP_110044830.1">
    <property type="nucleotide sequence ID" value="NZ_CP054613.1"/>
</dbReference>
<reference evidence="5 6" key="1">
    <citation type="submission" date="2018-05" db="EMBL/GenBank/DDBJ databases">
        <title>Genomic Encyclopedia of Type Strains, Phase III (KMG-III): the genomes of soil and plant-associated and newly described type strains.</title>
        <authorList>
            <person name="Whitman W."/>
        </authorList>
    </citation>
    <scope>NUCLEOTIDE SEQUENCE [LARGE SCALE GENOMIC DNA]</scope>
    <source>
        <strain evidence="5 6">CECT 5696</strain>
    </source>
</reference>
<comment type="caution">
    <text evidence="5">The sequence shown here is derived from an EMBL/GenBank/DDBJ whole genome shotgun (WGS) entry which is preliminary data.</text>
</comment>
<name>A0A2V2YS72_9BACL</name>
<dbReference type="Proteomes" id="UP000246635">
    <property type="component" value="Unassembled WGS sequence"/>
</dbReference>
<dbReference type="InterPro" id="IPR002035">
    <property type="entry name" value="VWF_A"/>
</dbReference>
<dbReference type="GO" id="GO:0030313">
    <property type="term" value="C:cell envelope"/>
    <property type="evidence" value="ECO:0007669"/>
    <property type="project" value="UniProtKB-SubCell"/>
</dbReference>
<gene>
    <name evidence="5" type="ORF">DFQ01_11196</name>
</gene>
<dbReference type="PANTHER" id="PTHR43308">
    <property type="entry name" value="OUTER MEMBRANE PROTEIN ALPHA-RELATED"/>
    <property type="match status" value="1"/>
</dbReference>
<evidence type="ECO:0000256" key="2">
    <source>
        <dbReference type="SAM" id="SignalP"/>
    </source>
</evidence>
<dbReference type="SMART" id="SM00327">
    <property type="entry name" value="VWA"/>
    <property type="match status" value="1"/>
</dbReference>
<dbReference type="Gene3D" id="3.40.50.410">
    <property type="entry name" value="von Willebrand factor, type A domain"/>
    <property type="match status" value="1"/>
</dbReference>
<evidence type="ECO:0000259" key="3">
    <source>
        <dbReference type="PROSITE" id="PS50234"/>
    </source>
</evidence>
<dbReference type="NCBIfam" id="TIGR01451">
    <property type="entry name" value="B_ant_repeat"/>
    <property type="match status" value="1"/>
</dbReference>
<dbReference type="Pfam" id="PF13620">
    <property type="entry name" value="CarboxypepD_reg"/>
    <property type="match status" value="1"/>
</dbReference>
<keyword evidence="6" id="KW-1185">Reference proteome</keyword>
<feature type="domain" description="VWFA" evidence="3">
    <location>
        <begin position="109"/>
        <end position="342"/>
    </location>
</feature>
<feature type="domain" description="SLH" evidence="4">
    <location>
        <begin position="2230"/>
        <end position="2293"/>
    </location>
</feature>
<dbReference type="InterPro" id="IPR051465">
    <property type="entry name" value="Cell_Envelope_Struct_Comp"/>
</dbReference>
<evidence type="ECO:0000313" key="5">
    <source>
        <dbReference type="EMBL" id="PWW00949.1"/>
    </source>
</evidence>
<evidence type="ECO:0000313" key="6">
    <source>
        <dbReference type="Proteomes" id="UP000246635"/>
    </source>
</evidence>
<dbReference type="EMBL" id="QGTQ01000011">
    <property type="protein sequence ID" value="PWW00949.1"/>
    <property type="molecule type" value="Genomic_DNA"/>
</dbReference>
<feature type="chain" id="PRO_5039209440" evidence="2">
    <location>
        <begin position="32"/>
        <end position="2338"/>
    </location>
</feature>
<dbReference type="Pfam" id="PF00395">
    <property type="entry name" value="SLH"/>
    <property type="match status" value="3"/>
</dbReference>
<dbReference type="PROSITE" id="PS51272">
    <property type="entry name" value="SLH"/>
    <property type="match status" value="3"/>
</dbReference>
<protein>
    <submittedName>
        <fullName evidence="5">Putative repeat protein (TIGR02543 family)</fullName>
    </submittedName>
</protein>
<dbReference type="Pfam" id="PF18998">
    <property type="entry name" value="Flg_new_2"/>
    <property type="match status" value="1"/>
</dbReference>
<dbReference type="InterPro" id="IPR042229">
    <property type="entry name" value="Listeria/Bacterioides_rpt_sf"/>
</dbReference>
<dbReference type="Gene3D" id="2.60.40.4270">
    <property type="entry name" value="Listeria-Bacteroides repeat domain"/>
    <property type="match status" value="6"/>
</dbReference>
<dbReference type="Gene3D" id="2.60.40.1120">
    <property type="entry name" value="Carboxypeptidase-like, regulatory domain"/>
    <property type="match status" value="1"/>
</dbReference>
<dbReference type="Pfam" id="PF09479">
    <property type="entry name" value="Flg_new"/>
    <property type="match status" value="8"/>
</dbReference>
<keyword evidence="2" id="KW-0732">Signal</keyword>
<dbReference type="NCBIfam" id="TIGR02543">
    <property type="entry name" value="List_Bact_rpt"/>
    <property type="match status" value="5"/>
</dbReference>